<evidence type="ECO:0000256" key="2">
    <source>
        <dbReference type="ARBA" id="ARBA00004496"/>
    </source>
</evidence>
<dbReference type="Gene3D" id="3.30.1340.10">
    <property type="entry name" value="HPr-like"/>
    <property type="match status" value="1"/>
</dbReference>
<proteinExistence type="predicted"/>
<dbReference type="NCBIfam" id="TIGR01003">
    <property type="entry name" value="PTS_HPr_family"/>
    <property type="match status" value="1"/>
</dbReference>
<dbReference type="InterPro" id="IPR000032">
    <property type="entry name" value="HPr-like"/>
</dbReference>
<comment type="function">
    <text evidence="1">General (non sugar-specific) component of the phosphoenolpyruvate-dependent sugar phosphotransferase system (sugar PTS). This major carbohydrate active-transport system catalyzes the phosphorylation of incoming sugar substrates concomitantly with their translocation across the cell membrane. The phosphoryl group from phosphoenolpyruvate (PEP) is transferred to the phosphoryl carrier protein HPr by enzyme I. Phospho-HPr then transfers it to the PTS EIIA domain.</text>
</comment>
<protein>
    <recommendedName>
        <fullName evidence="3">Phosphocarrier protein HPr</fullName>
    </recommendedName>
</protein>
<sequence length="86" mass="9413">MVEKKAIVRSENGIHARPAMKINKVALLYKSNITIVKDGNEYNARSIISIMTMAAEKGDELIVRADGVDEKEAVDAIVEALENIEG</sequence>
<dbReference type="PANTHER" id="PTHR33705">
    <property type="entry name" value="PHOSPHOCARRIER PROTEIN HPR"/>
    <property type="match status" value="1"/>
</dbReference>
<evidence type="ECO:0000259" key="6">
    <source>
        <dbReference type="PROSITE" id="PS51350"/>
    </source>
</evidence>
<organism evidence="7 8">
    <name type="scientific">Caldanaerobius fijiensis DSM 17918</name>
    <dbReference type="NCBI Taxonomy" id="1121256"/>
    <lineage>
        <taxon>Bacteria</taxon>
        <taxon>Bacillati</taxon>
        <taxon>Bacillota</taxon>
        <taxon>Clostridia</taxon>
        <taxon>Thermoanaerobacterales</taxon>
        <taxon>Thermoanaerobacteraceae</taxon>
        <taxon>Caldanaerobius</taxon>
    </lineage>
</organism>
<accession>A0A1M5EY22</accession>
<keyword evidence="4" id="KW-0963">Cytoplasm</keyword>
<dbReference type="EMBL" id="FQVH01000051">
    <property type="protein sequence ID" value="SHF84200.1"/>
    <property type="molecule type" value="Genomic_DNA"/>
</dbReference>
<dbReference type="CDD" id="cd00367">
    <property type="entry name" value="PTS-HPr_like"/>
    <property type="match status" value="1"/>
</dbReference>
<dbReference type="Proteomes" id="UP000184088">
    <property type="component" value="Unassembled WGS sequence"/>
</dbReference>
<dbReference type="RefSeq" id="WP_073346387.1">
    <property type="nucleotide sequence ID" value="NZ_FQVH01000051.1"/>
</dbReference>
<dbReference type="Pfam" id="PF00381">
    <property type="entry name" value="PTS-HPr"/>
    <property type="match status" value="1"/>
</dbReference>
<dbReference type="PROSITE" id="PS51350">
    <property type="entry name" value="PTS_HPR_DOM"/>
    <property type="match status" value="1"/>
</dbReference>
<dbReference type="OrthoDB" id="9809047at2"/>
<dbReference type="PANTHER" id="PTHR33705:SF2">
    <property type="entry name" value="PHOSPHOCARRIER PROTEIN NPR"/>
    <property type="match status" value="1"/>
</dbReference>
<feature type="domain" description="HPr" evidence="6">
    <location>
        <begin position="1"/>
        <end position="86"/>
    </location>
</feature>
<reference evidence="7 8" key="1">
    <citation type="submission" date="2016-11" db="EMBL/GenBank/DDBJ databases">
        <authorList>
            <person name="Jaros S."/>
            <person name="Januszkiewicz K."/>
            <person name="Wedrychowicz H."/>
        </authorList>
    </citation>
    <scope>NUCLEOTIDE SEQUENCE [LARGE SCALE GENOMIC DNA]</scope>
    <source>
        <strain evidence="7 8">DSM 17918</strain>
    </source>
</reference>
<name>A0A1M5EY22_9THEO</name>
<dbReference type="PROSITE" id="PS00369">
    <property type="entry name" value="PTS_HPR_HIS"/>
    <property type="match status" value="1"/>
</dbReference>
<keyword evidence="5" id="KW-0598">Phosphotransferase system</keyword>
<evidence type="ECO:0000313" key="8">
    <source>
        <dbReference type="Proteomes" id="UP000184088"/>
    </source>
</evidence>
<comment type="subcellular location">
    <subcellularLocation>
        <location evidence="2">Cytoplasm</location>
    </subcellularLocation>
</comment>
<dbReference type="AlphaFoldDB" id="A0A1M5EY22"/>
<dbReference type="SUPFAM" id="SSF55594">
    <property type="entry name" value="HPr-like"/>
    <property type="match status" value="1"/>
</dbReference>
<keyword evidence="8" id="KW-1185">Reference proteome</keyword>
<dbReference type="InterPro" id="IPR050399">
    <property type="entry name" value="HPr"/>
</dbReference>
<dbReference type="InterPro" id="IPR035895">
    <property type="entry name" value="HPr-like_sf"/>
</dbReference>
<dbReference type="GO" id="GO:0005737">
    <property type="term" value="C:cytoplasm"/>
    <property type="evidence" value="ECO:0007669"/>
    <property type="project" value="UniProtKB-SubCell"/>
</dbReference>
<gene>
    <name evidence="7" type="ORF">SAMN02746089_02647</name>
</gene>
<evidence type="ECO:0000256" key="1">
    <source>
        <dbReference type="ARBA" id="ARBA00003681"/>
    </source>
</evidence>
<dbReference type="GO" id="GO:0009401">
    <property type="term" value="P:phosphoenolpyruvate-dependent sugar phosphotransferase system"/>
    <property type="evidence" value="ECO:0007669"/>
    <property type="project" value="UniProtKB-KW"/>
</dbReference>
<dbReference type="STRING" id="1121256.SAMN02746089_02647"/>
<dbReference type="InterPro" id="IPR001020">
    <property type="entry name" value="PTS_HPr_His_P_site"/>
</dbReference>
<dbReference type="PRINTS" id="PR00107">
    <property type="entry name" value="PHOSPHOCPHPR"/>
</dbReference>
<evidence type="ECO:0000313" key="7">
    <source>
        <dbReference type="EMBL" id="SHF84200.1"/>
    </source>
</evidence>
<evidence type="ECO:0000256" key="5">
    <source>
        <dbReference type="ARBA" id="ARBA00022683"/>
    </source>
</evidence>
<evidence type="ECO:0000256" key="4">
    <source>
        <dbReference type="ARBA" id="ARBA00022490"/>
    </source>
</evidence>
<evidence type="ECO:0000256" key="3">
    <source>
        <dbReference type="ARBA" id="ARBA00020422"/>
    </source>
</evidence>